<keyword evidence="10" id="KW-1185">Reference proteome</keyword>
<dbReference type="PANTHER" id="PTHR45790">
    <property type="entry name" value="SIROHEME SYNTHASE-RELATED"/>
    <property type="match status" value="1"/>
</dbReference>
<dbReference type="InterPro" id="IPR014776">
    <property type="entry name" value="4pyrrole_Mease_sub2"/>
</dbReference>
<gene>
    <name evidence="9" type="primary">cobA</name>
    <name evidence="9" type="ORF">H8717_11285</name>
</gene>
<evidence type="ECO:0000256" key="1">
    <source>
        <dbReference type="ARBA" id="ARBA00012162"/>
    </source>
</evidence>
<keyword evidence="2 6" id="KW-0489">Methyltransferase</keyword>
<dbReference type="NCBIfam" id="TIGR01469">
    <property type="entry name" value="cobA_cysG_Cterm"/>
    <property type="match status" value="1"/>
</dbReference>
<protein>
    <recommendedName>
        <fullName evidence="1">uroporphyrinogen-III C-methyltransferase</fullName>
        <ecNumber evidence="1">2.1.1.107</ecNumber>
    </recommendedName>
</protein>
<sequence>MTGSVMLVGAGCLSRDLITVRGLECLRRADAVVYDDLLADGLLEEARPDARLHYVGKRSGRHSLPQREISALLIGLARRGQQVCRLKGGDPFVFGRGGEEAEALREAGIPFQVVPGISSCIAVPELAGIPVTCRGLSRSFHVVTAHTAGTPDGLPEDFDRLAALDGTLVFLMGLSRLEELALRLIAAGKPADTPAAVAGEGVLRGTLAGIGREARGFPGPAVVVVGPAAALDLRDQSVLPLCGVSVGLTGTARLRESLRSAFEALGARVRCIQPARLEDACTAPELAECLAGGWNWIAFTSPNGAEIFCRLLRAAGYDLRRLAGIRLAAVGPGTARMLARQGLFADLVPGRHDTASLGGALAGACSPGDRVLLAGAENAGSAPEQALREAGISCERRVLYRVIPGPLDDRPVDYLVFGSAGGVESYCRAGGALERRTAVCIGTVTAGCAAKSGAARVLTAPSASAQGLTAVILDDVKEKR</sequence>
<evidence type="ECO:0000313" key="9">
    <source>
        <dbReference type="EMBL" id="MBC8576985.1"/>
    </source>
</evidence>
<keyword evidence="3 6" id="KW-0808">Transferase</keyword>
<dbReference type="EMBL" id="JACRTB010000019">
    <property type="protein sequence ID" value="MBC8576985.1"/>
    <property type="molecule type" value="Genomic_DNA"/>
</dbReference>
<accession>A0ABR7NL83</accession>
<evidence type="ECO:0000256" key="5">
    <source>
        <dbReference type="ARBA" id="ARBA00023244"/>
    </source>
</evidence>
<feature type="domain" description="Tetrapyrrole biosynthesis uroporphyrinogen III synthase" evidence="8">
    <location>
        <begin position="258"/>
        <end position="469"/>
    </location>
</feature>
<dbReference type="InterPro" id="IPR036108">
    <property type="entry name" value="4pyrrol_syn_uPrphyn_synt_sf"/>
</dbReference>
<comment type="caution">
    <text evidence="9">The sequence shown here is derived from an EMBL/GenBank/DDBJ whole genome shotgun (WGS) entry which is preliminary data.</text>
</comment>
<evidence type="ECO:0000259" key="8">
    <source>
        <dbReference type="Pfam" id="PF02602"/>
    </source>
</evidence>
<name>A0ABR7NL83_9FIRM</name>
<dbReference type="PROSITE" id="PS00840">
    <property type="entry name" value="SUMT_2"/>
    <property type="match status" value="1"/>
</dbReference>
<dbReference type="Proteomes" id="UP000658131">
    <property type="component" value="Unassembled WGS sequence"/>
</dbReference>
<feature type="domain" description="Tetrapyrrole methylase" evidence="7">
    <location>
        <begin position="5"/>
        <end position="199"/>
    </location>
</feature>
<evidence type="ECO:0000256" key="6">
    <source>
        <dbReference type="RuleBase" id="RU003960"/>
    </source>
</evidence>
<dbReference type="Pfam" id="PF00590">
    <property type="entry name" value="TP_methylase"/>
    <property type="match status" value="1"/>
</dbReference>
<reference evidence="9 10" key="1">
    <citation type="submission" date="2020-08" db="EMBL/GenBank/DDBJ databases">
        <title>Genome public.</title>
        <authorList>
            <person name="Liu C."/>
            <person name="Sun Q."/>
        </authorList>
    </citation>
    <scope>NUCLEOTIDE SEQUENCE [LARGE SCALE GENOMIC DNA]</scope>
    <source>
        <strain evidence="9 10">BX1</strain>
    </source>
</reference>
<keyword evidence="4" id="KW-0949">S-adenosyl-L-methionine</keyword>
<evidence type="ECO:0000256" key="4">
    <source>
        <dbReference type="ARBA" id="ARBA00022691"/>
    </source>
</evidence>
<dbReference type="GO" id="GO:0004851">
    <property type="term" value="F:uroporphyrin-III C-methyltransferase activity"/>
    <property type="evidence" value="ECO:0007669"/>
    <property type="project" value="UniProtKB-EC"/>
</dbReference>
<dbReference type="Gene3D" id="3.40.1010.10">
    <property type="entry name" value="Cobalt-precorrin-4 Transmethylase, Domain 1"/>
    <property type="match status" value="1"/>
</dbReference>
<dbReference type="CDD" id="cd06578">
    <property type="entry name" value="HemD"/>
    <property type="match status" value="1"/>
</dbReference>
<dbReference type="Gene3D" id="3.30.950.10">
    <property type="entry name" value="Methyltransferase, Cobalt-precorrin-4 Transmethylase, Domain 2"/>
    <property type="match status" value="1"/>
</dbReference>
<evidence type="ECO:0000259" key="7">
    <source>
        <dbReference type="Pfam" id="PF00590"/>
    </source>
</evidence>
<comment type="similarity">
    <text evidence="6">Belongs to the precorrin methyltransferase family.</text>
</comment>
<dbReference type="InterPro" id="IPR035996">
    <property type="entry name" value="4pyrrol_Methylase_sf"/>
</dbReference>
<dbReference type="NCBIfam" id="NF004790">
    <property type="entry name" value="PRK06136.1"/>
    <property type="match status" value="1"/>
</dbReference>
<dbReference type="Gene3D" id="3.40.50.10090">
    <property type="match status" value="2"/>
</dbReference>
<proteinExistence type="inferred from homology"/>
<dbReference type="SUPFAM" id="SSF53790">
    <property type="entry name" value="Tetrapyrrole methylase"/>
    <property type="match status" value="1"/>
</dbReference>
<dbReference type="InterPro" id="IPR006366">
    <property type="entry name" value="CobA/CysG_C"/>
</dbReference>
<dbReference type="InterPro" id="IPR000878">
    <property type="entry name" value="4pyrrol_Mease"/>
</dbReference>
<evidence type="ECO:0000313" key="10">
    <source>
        <dbReference type="Proteomes" id="UP000658131"/>
    </source>
</evidence>
<dbReference type="RefSeq" id="WP_262400458.1">
    <property type="nucleotide sequence ID" value="NZ_JACRTB010000019.1"/>
</dbReference>
<dbReference type="GO" id="GO:0032259">
    <property type="term" value="P:methylation"/>
    <property type="evidence" value="ECO:0007669"/>
    <property type="project" value="UniProtKB-KW"/>
</dbReference>
<keyword evidence="5" id="KW-0627">Porphyrin biosynthesis</keyword>
<dbReference type="InterPro" id="IPR003043">
    <property type="entry name" value="Uropor_MeTrfase_CS"/>
</dbReference>
<organism evidence="9 10">
    <name type="scientific">Yanshouia hominis</name>
    <dbReference type="NCBI Taxonomy" id="2763673"/>
    <lineage>
        <taxon>Bacteria</taxon>
        <taxon>Bacillati</taxon>
        <taxon>Bacillota</taxon>
        <taxon>Clostridia</taxon>
        <taxon>Eubacteriales</taxon>
        <taxon>Oscillospiraceae</taxon>
        <taxon>Yanshouia</taxon>
    </lineage>
</organism>
<dbReference type="Pfam" id="PF02602">
    <property type="entry name" value="HEM4"/>
    <property type="match status" value="1"/>
</dbReference>
<evidence type="ECO:0000256" key="3">
    <source>
        <dbReference type="ARBA" id="ARBA00022679"/>
    </source>
</evidence>
<dbReference type="PANTHER" id="PTHR45790:SF3">
    <property type="entry name" value="S-ADENOSYL-L-METHIONINE-DEPENDENT UROPORPHYRINOGEN III METHYLTRANSFERASE, CHLOROPLASTIC"/>
    <property type="match status" value="1"/>
</dbReference>
<dbReference type="InterPro" id="IPR014777">
    <property type="entry name" value="4pyrrole_Mease_sub1"/>
</dbReference>
<dbReference type="InterPro" id="IPR050161">
    <property type="entry name" value="Siro_Cobalamin_biosynth"/>
</dbReference>
<evidence type="ECO:0000256" key="2">
    <source>
        <dbReference type="ARBA" id="ARBA00022603"/>
    </source>
</evidence>
<dbReference type="EC" id="2.1.1.107" evidence="1"/>
<dbReference type="SUPFAM" id="SSF69618">
    <property type="entry name" value="HemD-like"/>
    <property type="match status" value="1"/>
</dbReference>
<dbReference type="CDD" id="cd11642">
    <property type="entry name" value="SUMT"/>
    <property type="match status" value="1"/>
</dbReference>
<dbReference type="InterPro" id="IPR003754">
    <property type="entry name" value="4pyrrol_synth_uPrphyn_synth"/>
</dbReference>